<dbReference type="EC" id="1.5.1.-" evidence="6"/>
<keyword evidence="6" id="KW-0560">Oxidoreductase</keyword>
<dbReference type="PANTHER" id="PTHR33798">
    <property type="entry name" value="FLAVOPROTEIN OXYGENASE"/>
    <property type="match status" value="1"/>
</dbReference>
<evidence type="ECO:0000313" key="7">
    <source>
        <dbReference type="Proteomes" id="UP001178322"/>
    </source>
</evidence>
<proteinExistence type="inferred from homology"/>
<evidence type="ECO:0000256" key="2">
    <source>
        <dbReference type="ARBA" id="ARBA00022630"/>
    </source>
</evidence>
<dbReference type="GO" id="GO:0010181">
    <property type="term" value="F:FMN binding"/>
    <property type="evidence" value="ECO:0007669"/>
    <property type="project" value="InterPro"/>
</dbReference>
<dbReference type="InterPro" id="IPR002563">
    <property type="entry name" value="Flavin_Rdtase-like_dom"/>
</dbReference>
<evidence type="ECO:0000256" key="3">
    <source>
        <dbReference type="ARBA" id="ARBA00022643"/>
    </source>
</evidence>
<dbReference type="Proteomes" id="UP001178322">
    <property type="component" value="Chromosome"/>
</dbReference>
<dbReference type="Gene3D" id="2.30.110.10">
    <property type="entry name" value="Electron Transport, Fmn-binding Protein, Chain A"/>
    <property type="match status" value="1"/>
</dbReference>
<dbReference type="PANTHER" id="PTHR33798:SF5">
    <property type="entry name" value="FLAVIN REDUCTASE LIKE DOMAIN-CONTAINING PROTEIN"/>
    <property type="match status" value="1"/>
</dbReference>
<accession>A0AAX3WTI1</accession>
<keyword evidence="2" id="KW-0285">Flavoprotein</keyword>
<feature type="domain" description="Flavin reductase like" evidence="5">
    <location>
        <begin position="25"/>
        <end position="178"/>
    </location>
</feature>
<dbReference type="InterPro" id="IPR012349">
    <property type="entry name" value="Split_barrel_FMN-bd"/>
</dbReference>
<organism evidence="6 7">
    <name type="scientific">Lysinibacillus pakistanensis</name>
    <dbReference type="NCBI Taxonomy" id="759811"/>
    <lineage>
        <taxon>Bacteria</taxon>
        <taxon>Bacillati</taxon>
        <taxon>Bacillota</taxon>
        <taxon>Bacilli</taxon>
        <taxon>Bacillales</taxon>
        <taxon>Bacillaceae</taxon>
        <taxon>Lysinibacillus</taxon>
    </lineage>
</organism>
<comment type="cofactor">
    <cofactor evidence="1">
        <name>FMN</name>
        <dbReference type="ChEBI" id="CHEBI:58210"/>
    </cofactor>
</comment>
<evidence type="ECO:0000256" key="1">
    <source>
        <dbReference type="ARBA" id="ARBA00001917"/>
    </source>
</evidence>
<reference evidence="6" key="1">
    <citation type="submission" date="2023-05" db="EMBL/GenBank/DDBJ databases">
        <title>Comparative genomics of Bacillaceae isolates and their secondary metabolite potential.</title>
        <authorList>
            <person name="Song L."/>
            <person name="Nielsen L.J."/>
            <person name="Mohite O."/>
            <person name="Xu X."/>
            <person name="Weber T."/>
            <person name="Kovacs A.T."/>
        </authorList>
    </citation>
    <scope>NUCLEOTIDE SEQUENCE</scope>
    <source>
        <strain evidence="6">LY1</strain>
    </source>
</reference>
<evidence type="ECO:0000313" key="6">
    <source>
        <dbReference type="EMBL" id="WHY49687.1"/>
    </source>
</evidence>
<comment type="similarity">
    <text evidence="4">Belongs to the flavoredoxin family.</text>
</comment>
<gene>
    <name evidence="6" type="ORF">QNH24_15225</name>
</gene>
<dbReference type="RefSeq" id="WP_283868420.1">
    <property type="nucleotide sequence ID" value="NZ_CP126101.1"/>
</dbReference>
<dbReference type="AlphaFoldDB" id="A0AAX3WTI1"/>
<dbReference type="GO" id="GO:0016646">
    <property type="term" value="F:oxidoreductase activity, acting on the CH-NH group of donors, NAD or NADP as acceptor"/>
    <property type="evidence" value="ECO:0007669"/>
    <property type="project" value="UniProtKB-ARBA"/>
</dbReference>
<evidence type="ECO:0000259" key="5">
    <source>
        <dbReference type="SMART" id="SM00903"/>
    </source>
</evidence>
<keyword evidence="3" id="KW-0288">FMN</keyword>
<dbReference type="Pfam" id="PF01613">
    <property type="entry name" value="Flavin_Reduct"/>
    <property type="match status" value="1"/>
</dbReference>
<dbReference type="SMART" id="SM00903">
    <property type="entry name" value="Flavin_Reduct"/>
    <property type="match status" value="1"/>
</dbReference>
<protein>
    <submittedName>
        <fullName evidence="6">Flavin reductase family protein</fullName>
        <ecNumber evidence="6">1.5.1.-</ecNumber>
    </submittedName>
</protein>
<name>A0AAX3WTI1_9BACI</name>
<sequence>MSKEQKLIFNTMDLSEVEMYKLLRGSVVPRPIAWVSSKSKDGILNLAPFSFFTVASRNPPTLLISIGPGDNERKGSIKDTLTNIREVKEYIINMVPEQLGEAMYRSSASVEPEKNEFELAGVTVQNGTLLNIPAVLEAPISIELRLDQIIPIGGDHLVLGKVECVQIDEAIYAGNYKIAIDKWKPLANLAGDFAGLKPSFSFGKKGR</sequence>
<dbReference type="SUPFAM" id="SSF50475">
    <property type="entry name" value="FMN-binding split barrel"/>
    <property type="match status" value="1"/>
</dbReference>
<evidence type="ECO:0000256" key="4">
    <source>
        <dbReference type="ARBA" id="ARBA00038054"/>
    </source>
</evidence>
<dbReference type="EMBL" id="CP126101">
    <property type="protein sequence ID" value="WHY49687.1"/>
    <property type="molecule type" value="Genomic_DNA"/>
</dbReference>